<evidence type="ECO:0000313" key="13">
    <source>
        <dbReference type="Proteomes" id="UP000261231"/>
    </source>
</evidence>
<accession>A0A3E2TP79</accession>
<evidence type="ECO:0000313" key="11">
    <source>
        <dbReference type="EMBL" id="RGC48780.1"/>
    </source>
</evidence>
<dbReference type="PANTHER" id="PTHR33932:SF4">
    <property type="entry name" value="NA(+)_H(+) ANTIPORTER SUBUNIT B"/>
    <property type="match status" value="1"/>
</dbReference>
<evidence type="ECO:0000313" key="10">
    <source>
        <dbReference type="EMBL" id="RGB80290.1"/>
    </source>
</evidence>
<dbReference type="Proteomes" id="UP000260773">
    <property type="component" value="Unassembled WGS sequence"/>
</dbReference>
<protein>
    <submittedName>
        <fullName evidence="10">Uncharacterized protein</fullName>
    </submittedName>
</protein>
<keyword evidence="6 7" id="KW-0472">Membrane</keyword>
<evidence type="ECO:0000313" key="12">
    <source>
        <dbReference type="Proteomes" id="UP000260773"/>
    </source>
</evidence>
<dbReference type="PANTHER" id="PTHR33932">
    <property type="entry name" value="NA(+)/H(+) ANTIPORTER SUBUNIT B"/>
    <property type="match status" value="1"/>
</dbReference>
<keyword evidence="5 7" id="KW-1133">Transmembrane helix</keyword>
<dbReference type="InterPro" id="IPR046806">
    <property type="entry name" value="MrpA_C/MbhE"/>
</dbReference>
<dbReference type="Pfam" id="PF20501">
    <property type="entry name" value="MbhE"/>
    <property type="match status" value="1"/>
</dbReference>
<sequence length="324" mass="36164">MSKKNPNYRNSFADKFTRWVKGDYDPIAGQMEMNAPDKEVFGDERIRYVHLHIVKSNNYSERMFEEGLAKNVRRFTGLYKVFGAIVAIFIACLLLWTVSYLPKFGDPNAPENNEVATRYIEQGLSETGAVNIVTGMILDYRAFDTFGESCVLFVASCCVLILLRVDKDEDPESRAIEDMNDRHYEPRNDTILQKVANFLVPLIIIFGIYVVLNGHISPGGGFSGGAIIGSGLILYLTAYGFEKTQRFMNEKVVKALTVGALTFYCFAKSYSFYTGANHLHSIITPGTPGNILSAGLIVYLNICVGIVVACTMYSFYTLFRKGGI</sequence>
<feature type="domain" description="Na+/H+ antiporter MnhB subunit-related protein" evidence="8">
    <location>
        <begin position="191"/>
        <end position="313"/>
    </location>
</feature>
<evidence type="ECO:0000256" key="6">
    <source>
        <dbReference type="ARBA" id="ARBA00023136"/>
    </source>
</evidence>
<keyword evidence="13" id="KW-1185">Reference proteome</keyword>
<dbReference type="EMBL" id="QVEP01000012">
    <property type="protein sequence ID" value="RGB80290.1"/>
    <property type="molecule type" value="Genomic_DNA"/>
</dbReference>
<dbReference type="Pfam" id="PF04039">
    <property type="entry name" value="MnhB"/>
    <property type="match status" value="1"/>
</dbReference>
<feature type="transmembrane region" description="Helical" evidence="7">
    <location>
        <begin position="222"/>
        <end position="241"/>
    </location>
</feature>
<evidence type="ECO:0000256" key="3">
    <source>
        <dbReference type="ARBA" id="ARBA00022475"/>
    </source>
</evidence>
<organism evidence="10 12">
    <name type="scientific">Coprococcus catus</name>
    <dbReference type="NCBI Taxonomy" id="116085"/>
    <lineage>
        <taxon>Bacteria</taxon>
        <taxon>Bacillati</taxon>
        <taxon>Bacillota</taxon>
        <taxon>Clostridia</taxon>
        <taxon>Lachnospirales</taxon>
        <taxon>Lachnospiraceae</taxon>
        <taxon>Coprococcus</taxon>
    </lineage>
</organism>
<feature type="transmembrane region" description="Helical" evidence="7">
    <location>
        <begin position="253"/>
        <end position="271"/>
    </location>
</feature>
<feature type="transmembrane region" description="Helical" evidence="7">
    <location>
        <begin position="291"/>
        <end position="316"/>
    </location>
</feature>
<feature type="transmembrane region" description="Helical" evidence="7">
    <location>
        <begin position="195"/>
        <end position="216"/>
    </location>
</feature>
<dbReference type="Proteomes" id="UP000261231">
    <property type="component" value="Unassembled WGS sequence"/>
</dbReference>
<evidence type="ECO:0000256" key="1">
    <source>
        <dbReference type="ARBA" id="ARBA00004651"/>
    </source>
</evidence>
<dbReference type="AlphaFoldDB" id="A0A3E2TP79"/>
<gene>
    <name evidence="10" type="ORF">DW070_07035</name>
    <name evidence="11" type="ORF">DW747_05790</name>
</gene>
<evidence type="ECO:0000259" key="8">
    <source>
        <dbReference type="Pfam" id="PF04039"/>
    </source>
</evidence>
<feature type="transmembrane region" description="Helical" evidence="7">
    <location>
        <begin position="146"/>
        <end position="165"/>
    </location>
</feature>
<comment type="caution">
    <text evidence="10">The sequence shown here is derived from an EMBL/GenBank/DDBJ whole genome shotgun (WGS) entry which is preliminary data.</text>
</comment>
<comment type="subcellular location">
    <subcellularLocation>
        <location evidence="1">Cell membrane</location>
        <topology evidence="1">Multi-pass membrane protein</topology>
    </subcellularLocation>
</comment>
<dbReference type="InterPro" id="IPR007182">
    <property type="entry name" value="MnhB"/>
</dbReference>
<evidence type="ECO:0000256" key="5">
    <source>
        <dbReference type="ARBA" id="ARBA00022989"/>
    </source>
</evidence>
<keyword evidence="3" id="KW-1003">Cell membrane</keyword>
<keyword evidence="4 7" id="KW-0812">Transmembrane</keyword>
<dbReference type="RefSeq" id="WP_117527989.1">
    <property type="nucleotide sequence ID" value="NZ_JAQCWV010000001.1"/>
</dbReference>
<evidence type="ECO:0000256" key="4">
    <source>
        <dbReference type="ARBA" id="ARBA00022692"/>
    </source>
</evidence>
<evidence type="ECO:0000256" key="7">
    <source>
        <dbReference type="SAM" id="Phobius"/>
    </source>
</evidence>
<name>A0A3E2TP79_9FIRM</name>
<evidence type="ECO:0000259" key="9">
    <source>
        <dbReference type="Pfam" id="PF20501"/>
    </source>
</evidence>
<reference evidence="12 13" key="1">
    <citation type="submission" date="2018-08" db="EMBL/GenBank/DDBJ databases">
        <title>A genome reference for cultivated species of the human gut microbiota.</title>
        <authorList>
            <person name="Zou Y."/>
            <person name="Xue W."/>
            <person name="Luo G."/>
        </authorList>
    </citation>
    <scope>NUCLEOTIDE SEQUENCE [LARGE SCALE GENOMIC DNA]</scope>
    <source>
        <strain evidence="10 12">AF45-17</strain>
        <strain evidence="11 13">AM28-39</strain>
    </source>
</reference>
<evidence type="ECO:0000256" key="2">
    <source>
        <dbReference type="ARBA" id="ARBA00009425"/>
    </source>
</evidence>
<feature type="transmembrane region" description="Helical" evidence="7">
    <location>
        <begin position="78"/>
        <end position="98"/>
    </location>
</feature>
<proteinExistence type="inferred from homology"/>
<feature type="domain" description="MrpA C-terminal/MbhE" evidence="9">
    <location>
        <begin position="109"/>
        <end position="164"/>
    </location>
</feature>
<dbReference type="GO" id="GO:0005886">
    <property type="term" value="C:plasma membrane"/>
    <property type="evidence" value="ECO:0007669"/>
    <property type="project" value="UniProtKB-SubCell"/>
</dbReference>
<comment type="similarity">
    <text evidence="2">Belongs to the CPA3 antiporters (TC 2.A.63) subunit B family.</text>
</comment>
<dbReference type="OrthoDB" id="9798859at2"/>
<dbReference type="InterPro" id="IPR050622">
    <property type="entry name" value="CPA3_antiporter_subunitB"/>
</dbReference>
<dbReference type="EMBL" id="QVFD01000004">
    <property type="protein sequence ID" value="RGC48780.1"/>
    <property type="molecule type" value="Genomic_DNA"/>
</dbReference>